<evidence type="ECO:0000313" key="2">
    <source>
        <dbReference type="Proteomes" id="UP001163223"/>
    </source>
</evidence>
<sequence length="271" mass="29147">MPSLAVAASPRTRPAPAFAVRDLRLAIGGRTILDGVGFDLPAGQVTGILGPNGSGKSTLLKVLARQMPADGGSVLFEGRILEGWRSRDFARRVGYLPQQLAPAAGLTVSELVALGRYPWHGALGRFSATDAEKAEAARRITGVERFADRLVDQLSGGERQRVWIAMLIAQDAACLLLDEPISALDVAVQIEVLDLVRRLAREDGRTVAVVLHDINMAARFCDHLVALRGGRLVADGSVDDLVRADLLESIYAHPMTVIPHPETGQRIAFPR</sequence>
<evidence type="ECO:0000313" key="1">
    <source>
        <dbReference type="EMBL" id="WAJ28747.1"/>
    </source>
</evidence>
<keyword evidence="1" id="KW-0547">Nucleotide-binding</keyword>
<dbReference type="Proteomes" id="UP001163223">
    <property type="component" value="Chromosome"/>
</dbReference>
<dbReference type="EMBL" id="CP113520">
    <property type="protein sequence ID" value="WAJ28747.1"/>
    <property type="molecule type" value="Genomic_DNA"/>
</dbReference>
<gene>
    <name evidence="1" type="ORF">OXU80_00380</name>
</gene>
<protein>
    <submittedName>
        <fullName evidence="1">ATP-binding cassette domain-containing protein</fullName>
    </submittedName>
</protein>
<accession>A0ACD4NPJ8</accession>
<keyword evidence="2" id="KW-1185">Reference proteome</keyword>
<organism evidence="1 2">
    <name type="scientific">Antarcticirhabdus aurantiaca</name>
    <dbReference type="NCBI Taxonomy" id="2606717"/>
    <lineage>
        <taxon>Bacteria</taxon>
        <taxon>Pseudomonadati</taxon>
        <taxon>Pseudomonadota</taxon>
        <taxon>Alphaproteobacteria</taxon>
        <taxon>Hyphomicrobiales</taxon>
        <taxon>Aurantimonadaceae</taxon>
        <taxon>Antarcticirhabdus</taxon>
    </lineage>
</organism>
<proteinExistence type="predicted"/>
<reference evidence="1" key="1">
    <citation type="submission" date="2022-11" db="EMBL/GenBank/DDBJ databases">
        <title>beta-Carotene-producing bacterium, Jeongeuplla avenae sp. nov., alleviates the salt stress of Arabidopsis seedlings.</title>
        <authorList>
            <person name="Jiang L."/>
            <person name="Lee J."/>
        </authorList>
    </citation>
    <scope>NUCLEOTIDE SEQUENCE</scope>
    <source>
        <strain evidence="1">DY_R2A_6</strain>
    </source>
</reference>
<name>A0ACD4NPJ8_9HYPH</name>
<keyword evidence="1" id="KW-0067">ATP-binding</keyword>